<sequence>MEVAWSHRICAPTFFNKKLMDLIGLKWANPLTKKKRLNQQGHDNNLKLRSKGFDSPAYLVKEFSDKIKNTEHFYQKK</sequence>
<gene>
    <name evidence="1" type="ORF">FO442_12475</name>
</gene>
<dbReference type="RefSeq" id="WP_144333535.1">
    <property type="nucleotide sequence ID" value="NZ_VLPL01000006.1"/>
</dbReference>
<name>A0A556MPM0_9FLAO</name>
<dbReference type="AlphaFoldDB" id="A0A556MPM0"/>
<reference evidence="1 2" key="1">
    <citation type="submission" date="2019-07" db="EMBL/GenBank/DDBJ databases">
        <authorList>
            <person name="Huq M.A."/>
        </authorList>
    </citation>
    <scope>NUCLEOTIDE SEQUENCE [LARGE SCALE GENOMIC DNA]</scope>
    <source>
        <strain evidence="1 2">MAH-3</strain>
    </source>
</reference>
<comment type="caution">
    <text evidence="1">The sequence shown here is derived from an EMBL/GenBank/DDBJ whole genome shotgun (WGS) entry which is preliminary data.</text>
</comment>
<dbReference type="EMBL" id="VLPL01000006">
    <property type="protein sequence ID" value="TSJ41901.1"/>
    <property type="molecule type" value="Genomic_DNA"/>
</dbReference>
<organism evidence="1 2">
    <name type="scientific">Fluviicola chungangensis</name>
    <dbReference type="NCBI Taxonomy" id="2597671"/>
    <lineage>
        <taxon>Bacteria</taxon>
        <taxon>Pseudomonadati</taxon>
        <taxon>Bacteroidota</taxon>
        <taxon>Flavobacteriia</taxon>
        <taxon>Flavobacteriales</taxon>
        <taxon>Crocinitomicaceae</taxon>
        <taxon>Fluviicola</taxon>
    </lineage>
</organism>
<keyword evidence="2" id="KW-1185">Reference proteome</keyword>
<evidence type="ECO:0000313" key="2">
    <source>
        <dbReference type="Proteomes" id="UP000316008"/>
    </source>
</evidence>
<accession>A0A556MPM0</accession>
<proteinExistence type="predicted"/>
<evidence type="ECO:0000313" key="1">
    <source>
        <dbReference type="EMBL" id="TSJ41901.1"/>
    </source>
</evidence>
<dbReference type="Proteomes" id="UP000316008">
    <property type="component" value="Unassembled WGS sequence"/>
</dbReference>
<protein>
    <submittedName>
        <fullName evidence="1">Uncharacterized protein</fullName>
    </submittedName>
</protein>